<keyword evidence="1" id="KW-0560">Oxidoreductase</keyword>
<name>A0A2U1MX23_ARTAN</name>
<proteinExistence type="predicted"/>
<keyword evidence="1" id="KW-0223">Dioxygenase</keyword>
<gene>
    <name evidence="1" type="ORF">CTI12_AA332980</name>
</gene>
<reference evidence="1 2" key="1">
    <citation type="journal article" date="2018" name="Mol. Plant">
        <title>The genome of Artemisia annua provides insight into the evolution of Asteraceae family and artemisinin biosynthesis.</title>
        <authorList>
            <person name="Shen Q."/>
            <person name="Zhang L."/>
            <person name="Liao Z."/>
            <person name="Wang S."/>
            <person name="Yan T."/>
            <person name="Shi P."/>
            <person name="Liu M."/>
            <person name="Fu X."/>
            <person name="Pan Q."/>
            <person name="Wang Y."/>
            <person name="Lv Z."/>
            <person name="Lu X."/>
            <person name="Zhang F."/>
            <person name="Jiang W."/>
            <person name="Ma Y."/>
            <person name="Chen M."/>
            <person name="Hao X."/>
            <person name="Li L."/>
            <person name="Tang Y."/>
            <person name="Lv G."/>
            <person name="Zhou Y."/>
            <person name="Sun X."/>
            <person name="Brodelius P.E."/>
            <person name="Rose J.K.C."/>
            <person name="Tang K."/>
        </authorList>
    </citation>
    <scope>NUCLEOTIDE SEQUENCE [LARGE SCALE GENOMIC DNA]</scope>
    <source>
        <strain evidence="2">cv. Huhao1</strain>
        <tissue evidence="1">Leaf</tissue>
    </source>
</reference>
<dbReference type="Proteomes" id="UP000245207">
    <property type="component" value="Unassembled WGS sequence"/>
</dbReference>
<sequence>MTLPMKAAAFEFSGRVDPLQNVCAVSRRNAKATKYGTSYGGLIIPSKLSHETNITLKIKRYTKISPPPSKLLDTKKLPDLTTVSPPLLNPLQKLAASALDMFEWSLMELEKNHKLPKLVDPVVQPVGNLSPIQERPVQHGLEP</sequence>
<keyword evidence="2" id="KW-1185">Reference proteome</keyword>
<comment type="caution">
    <text evidence="1">The sequence shown here is derived from an EMBL/GenBank/DDBJ whole genome shotgun (WGS) entry which is preliminary data.</text>
</comment>
<evidence type="ECO:0000313" key="1">
    <source>
        <dbReference type="EMBL" id="PWA65825.1"/>
    </source>
</evidence>
<dbReference type="AlphaFoldDB" id="A0A2U1MX23"/>
<evidence type="ECO:0000313" key="2">
    <source>
        <dbReference type="Proteomes" id="UP000245207"/>
    </source>
</evidence>
<protein>
    <submittedName>
        <fullName evidence="1">Nine-cis-epoxycarotenoid dioxygenase 6</fullName>
    </submittedName>
</protein>
<accession>A0A2U1MX23</accession>
<dbReference type="EMBL" id="PKPP01004152">
    <property type="protein sequence ID" value="PWA65825.1"/>
    <property type="molecule type" value="Genomic_DNA"/>
</dbReference>
<dbReference type="STRING" id="35608.A0A2U1MX23"/>
<organism evidence="1 2">
    <name type="scientific">Artemisia annua</name>
    <name type="common">Sweet wormwood</name>
    <dbReference type="NCBI Taxonomy" id="35608"/>
    <lineage>
        <taxon>Eukaryota</taxon>
        <taxon>Viridiplantae</taxon>
        <taxon>Streptophyta</taxon>
        <taxon>Embryophyta</taxon>
        <taxon>Tracheophyta</taxon>
        <taxon>Spermatophyta</taxon>
        <taxon>Magnoliopsida</taxon>
        <taxon>eudicotyledons</taxon>
        <taxon>Gunneridae</taxon>
        <taxon>Pentapetalae</taxon>
        <taxon>asterids</taxon>
        <taxon>campanulids</taxon>
        <taxon>Asterales</taxon>
        <taxon>Asteraceae</taxon>
        <taxon>Asteroideae</taxon>
        <taxon>Anthemideae</taxon>
        <taxon>Artemisiinae</taxon>
        <taxon>Artemisia</taxon>
    </lineage>
</organism>
<dbReference type="GO" id="GO:0051213">
    <property type="term" value="F:dioxygenase activity"/>
    <property type="evidence" value="ECO:0007669"/>
    <property type="project" value="UniProtKB-KW"/>
</dbReference>